<gene>
    <name evidence="3" type="ORF">SAMN04490355_1003101</name>
</gene>
<dbReference type="PROSITE" id="PS51782">
    <property type="entry name" value="LYSM"/>
    <property type="match status" value="1"/>
</dbReference>
<feature type="transmembrane region" description="Helical" evidence="1">
    <location>
        <begin position="6"/>
        <end position="22"/>
    </location>
</feature>
<name>A0A1I4HDA8_9FIRM</name>
<feature type="domain" description="LysM" evidence="2">
    <location>
        <begin position="37"/>
        <end position="88"/>
    </location>
</feature>
<dbReference type="RefSeq" id="WP_090932557.1">
    <property type="nucleotide sequence ID" value="NZ_FOTS01000003.1"/>
</dbReference>
<sequence length="102" mass="11709">MHKIDTVWLIILLIASIFLYDTSFEFSNKYLSCATYQIIDVNKGDSLWTISARYVTDKDDIRSLIAAIKQVNRLDNNTQIYPGQLLKIPVASDNIRLARETN</sequence>
<dbReference type="SMART" id="SM00257">
    <property type="entry name" value="LysM"/>
    <property type="match status" value="1"/>
</dbReference>
<reference evidence="4" key="1">
    <citation type="submission" date="2016-10" db="EMBL/GenBank/DDBJ databases">
        <authorList>
            <person name="Varghese N."/>
            <person name="Submissions S."/>
        </authorList>
    </citation>
    <scope>NUCLEOTIDE SEQUENCE [LARGE SCALE GENOMIC DNA]</scope>
    <source>
        <strain evidence="4">DSM 13327</strain>
    </source>
</reference>
<evidence type="ECO:0000313" key="3">
    <source>
        <dbReference type="EMBL" id="SFL39416.1"/>
    </source>
</evidence>
<dbReference type="InterPro" id="IPR018392">
    <property type="entry name" value="LysM"/>
</dbReference>
<proteinExistence type="predicted"/>
<dbReference type="OrthoDB" id="2679564at2"/>
<dbReference type="EMBL" id="FOTS01000003">
    <property type="protein sequence ID" value="SFL39416.1"/>
    <property type="molecule type" value="Genomic_DNA"/>
</dbReference>
<dbReference type="Proteomes" id="UP000199520">
    <property type="component" value="Unassembled WGS sequence"/>
</dbReference>
<dbReference type="Pfam" id="PF01476">
    <property type="entry name" value="LysM"/>
    <property type="match status" value="1"/>
</dbReference>
<dbReference type="AlphaFoldDB" id="A0A1I4HDA8"/>
<dbReference type="InterPro" id="IPR036779">
    <property type="entry name" value="LysM_dom_sf"/>
</dbReference>
<protein>
    <submittedName>
        <fullName evidence="3">LysM domain-containing protein</fullName>
    </submittedName>
</protein>
<accession>A0A1I4HDA8</accession>
<evidence type="ECO:0000313" key="4">
    <source>
        <dbReference type="Proteomes" id="UP000199520"/>
    </source>
</evidence>
<dbReference type="Gene3D" id="3.10.350.10">
    <property type="entry name" value="LysM domain"/>
    <property type="match status" value="1"/>
</dbReference>
<evidence type="ECO:0000256" key="1">
    <source>
        <dbReference type="SAM" id="Phobius"/>
    </source>
</evidence>
<keyword evidence="1" id="KW-0812">Transmembrane</keyword>
<keyword evidence="1" id="KW-1133">Transmembrane helix</keyword>
<dbReference type="CDD" id="cd00118">
    <property type="entry name" value="LysM"/>
    <property type="match status" value="1"/>
</dbReference>
<dbReference type="SUPFAM" id="SSF54106">
    <property type="entry name" value="LysM domain"/>
    <property type="match status" value="1"/>
</dbReference>
<keyword evidence="1" id="KW-0472">Membrane</keyword>
<evidence type="ECO:0000259" key="2">
    <source>
        <dbReference type="PROSITE" id="PS51782"/>
    </source>
</evidence>
<keyword evidence="4" id="KW-1185">Reference proteome</keyword>
<dbReference type="STRING" id="1123291.SAMN04490355_1003101"/>
<organism evidence="3 4">
    <name type="scientific">Pelosinus propionicus DSM 13327</name>
    <dbReference type="NCBI Taxonomy" id="1123291"/>
    <lineage>
        <taxon>Bacteria</taxon>
        <taxon>Bacillati</taxon>
        <taxon>Bacillota</taxon>
        <taxon>Negativicutes</taxon>
        <taxon>Selenomonadales</taxon>
        <taxon>Sporomusaceae</taxon>
        <taxon>Pelosinus</taxon>
    </lineage>
</organism>